<dbReference type="CDD" id="cd20659">
    <property type="entry name" value="CYP4B_4F-like"/>
    <property type="match status" value="1"/>
</dbReference>
<evidence type="ECO:0000256" key="3">
    <source>
        <dbReference type="RuleBase" id="RU000461"/>
    </source>
</evidence>
<dbReference type="OrthoDB" id="1470350at2759"/>
<dbReference type="Pfam" id="PF00067">
    <property type="entry name" value="p450"/>
    <property type="match status" value="1"/>
</dbReference>
<evidence type="ECO:0000313" key="4">
    <source>
        <dbReference type="Proteomes" id="UP000694844"/>
    </source>
</evidence>
<comment type="cofactor">
    <cofactor evidence="2">
        <name>heme</name>
        <dbReference type="ChEBI" id="CHEBI:30413"/>
    </cofactor>
</comment>
<dbReference type="Gene3D" id="1.10.630.10">
    <property type="entry name" value="Cytochrome P450"/>
    <property type="match status" value="1"/>
</dbReference>
<dbReference type="PRINTS" id="PR00385">
    <property type="entry name" value="P450"/>
</dbReference>
<dbReference type="InterPro" id="IPR001128">
    <property type="entry name" value="Cyt_P450"/>
</dbReference>
<dbReference type="Proteomes" id="UP000694844">
    <property type="component" value="Chromosome 5"/>
</dbReference>
<dbReference type="InterPro" id="IPR002401">
    <property type="entry name" value="Cyt_P450_E_grp-I"/>
</dbReference>
<dbReference type="InterPro" id="IPR017972">
    <property type="entry name" value="Cyt_P450_CS"/>
</dbReference>
<dbReference type="KEGG" id="cvn:111136437"/>
<keyword evidence="3" id="KW-0560">Oxidoreductase</keyword>
<dbReference type="GeneID" id="111136437"/>
<dbReference type="PRINTS" id="PR00463">
    <property type="entry name" value="EP450I"/>
</dbReference>
<protein>
    <submittedName>
        <fullName evidence="5">Cytochrome P450 4F22-like</fullName>
    </submittedName>
</protein>
<evidence type="ECO:0000256" key="1">
    <source>
        <dbReference type="ARBA" id="ARBA00010617"/>
    </source>
</evidence>
<keyword evidence="4" id="KW-1185">Reference proteome</keyword>
<dbReference type="GO" id="GO:0016705">
    <property type="term" value="F:oxidoreductase activity, acting on paired donors, with incorporation or reduction of molecular oxygen"/>
    <property type="evidence" value="ECO:0007669"/>
    <property type="project" value="InterPro"/>
</dbReference>
<dbReference type="PROSITE" id="PS00086">
    <property type="entry name" value="CYTOCHROME_P450"/>
    <property type="match status" value="1"/>
</dbReference>
<dbReference type="RefSeq" id="XP_022342994.1">
    <property type="nucleotide sequence ID" value="XM_022487286.1"/>
</dbReference>
<keyword evidence="2 3" id="KW-0408">Iron</keyword>
<accession>A0A8B8ESR0</accession>
<dbReference type="PANTHER" id="PTHR24291">
    <property type="entry name" value="CYTOCHROME P450 FAMILY 4"/>
    <property type="match status" value="1"/>
</dbReference>
<sequence length="505" mass="57762">MSGMLVTAAFTFLVVIIIRQLIKFIKLKNAFRGFPEPLKEKHWLLGHLPVFTGKIVAKSVIDLFLSWTVRFPKMFVLWFGPFDARVLLNHPETIKKVLKTADPKPVGFGQGYRHGIPWLGEGLLIAGGAKWKRSRRLLTPAFHFDILKPYVQIFKSCADKLTENIERSTASQESVEIYNLVSSCTLDIIMRCAFSYETDCQRMSGSVHPYIQAVNDISSIWSRRNRLPWLYPDFIFYLTPDGRKFKKQCDYVHTVAEGVIDNRRNTLESENLSSKKHLDFLDILLTAKDEEGKGMSKEDIRNEVDTFMFEGHDTTASAISWILYSLAENPDCQRQCQEEIDRVVSETKSGQLEWKDLNQLEYLSLCIKEGMRLHSPVPGVLRDVQSPIQVENVEIPARTTVMISFNSLHHNPAVWGKDHQEFKPERFLPENSETRDSFAFCPFSAGPRNCIGQNFAVSEEKTVLATLLQKFTFSVDKTHTVEKQISAVTRARYGIKLFAQPRQSA</sequence>
<dbReference type="InterPro" id="IPR050196">
    <property type="entry name" value="Cytochrome_P450_Monoox"/>
</dbReference>
<keyword evidence="3" id="KW-0503">Monooxygenase</keyword>
<name>A0A8B8ESR0_CRAVI</name>
<gene>
    <name evidence="5" type="primary">LOC111136437</name>
</gene>
<dbReference type="InterPro" id="IPR036396">
    <property type="entry name" value="Cyt_P450_sf"/>
</dbReference>
<organism evidence="4 5">
    <name type="scientific">Crassostrea virginica</name>
    <name type="common">Eastern oyster</name>
    <dbReference type="NCBI Taxonomy" id="6565"/>
    <lineage>
        <taxon>Eukaryota</taxon>
        <taxon>Metazoa</taxon>
        <taxon>Spiralia</taxon>
        <taxon>Lophotrochozoa</taxon>
        <taxon>Mollusca</taxon>
        <taxon>Bivalvia</taxon>
        <taxon>Autobranchia</taxon>
        <taxon>Pteriomorphia</taxon>
        <taxon>Ostreida</taxon>
        <taxon>Ostreoidea</taxon>
        <taxon>Ostreidae</taxon>
        <taxon>Crassostrea</taxon>
    </lineage>
</organism>
<evidence type="ECO:0000256" key="2">
    <source>
        <dbReference type="PIRSR" id="PIRSR602401-1"/>
    </source>
</evidence>
<reference evidence="5" key="1">
    <citation type="submission" date="2025-08" db="UniProtKB">
        <authorList>
            <consortium name="RefSeq"/>
        </authorList>
    </citation>
    <scope>IDENTIFICATION</scope>
    <source>
        <tissue evidence="5">Whole sample</tissue>
    </source>
</reference>
<keyword evidence="2 3" id="KW-0349">Heme</keyword>
<dbReference type="GO" id="GO:0020037">
    <property type="term" value="F:heme binding"/>
    <property type="evidence" value="ECO:0007669"/>
    <property type="project" value="InterPro"/>
</dbReference>
<dbReference type="SUPFAM" id="SSF48264">
    <property type="entry name" value="Cytochrome P450"/>
    <property type="match status" value="1"/>
</dbReference>
<dbReference type="GO" id="GO:0004497">
    <property type="term" value="F:monooxygenase activity"/>
    <property type="evidence" value="ECO:0007669"/>
    <property type="project" value="UniProtKB-KW"/>
</dbReference>
<feature type="binding site" description="axial binding residue" evidence="2">
    <location>
        <position position="450"/>
    </location>
    <ligand>
        <name>heme</name>
        <dbReference type="ChEBI" id="CHEBI:30413"/>
    </ligand>
    <ligandPart>
        <name>Fe</name>
        <dbReference type="ChEBI" id="CHEBI:18248"/>
    </ligandPart>
</feature>
<comment type="similarity">
    <text evidence="1 3">Belongs to the cytochrome P450 family.</text>
</comment>
<evidence type="ECO:0000313" key="5">
    <source>
        <dbReference type="RefSeq" id="XP_022342994.1"/>
    </source>
</evidence>
<dbReference type="GO" id="GO:0005506">
    <property type="term" value="F:iron ion binding"/>
    <property type="evidence" value="ECO:0007669"/>
    <property type="project" value="InterPro"/>
</dbReference>
<dbReference type="AlphaFoldDB" id="A0A8B8ESR0"/>
<dbReference type="PANTHER" id="PTHR24291:SF201">
    <property type="entry name" value="CYTOCHROME P450, FAMILY 4, SUBFAMILY B, POLYPEPTIDE 7"/>
    <property type="match status" value="1"/>
</dbReference>
<proteinExistence type="inferred from homology"/>
<keyword evidence="2 3" id="KW-0479">Metal-binding</keyword>